<accession>A0ABU2MCV7</accession>
<dbReference type="SUPFAM" id="SSF52833">
    <property type="entry name" value="Thioredoxin-like"/>
    <property type="match status" value="1"/>
</dbReference>
<evidence type="ECO:0000256" key="4">
    <source>
        <dbReference type="ARBA" id="ARBA00023284"/>
    </source>
</evidence>
<dbReference type="CDD" id="cd03018">
    <property type="entry name" value="PRX_AhpE_like"/>
    <property type="match status" value="1"/>
</dbReference>
<keyword evidence="3" id="KW-0560">Oxidoreductase</keyword>
<dbReference type="InterPro" id="IPR024706">
    <property type="entry name" value="Peroxiredoxin_AhpC-typ"/>
</dbReference>
<feature type="domain" description="Thioredoxin" evidence="5">
    <location>
        <begin position="4"/>
        <end position="153"/>
    </location>
</feature>
<dbReference type="PIRSF" id="PIRSF000239">
    <property type="entry name" value="AHPC"/>
    <property type="match status" value="1"/>
</dbReference>
<dbReference type="Gene3D" id="3.40.30.10">
    <property type="entry name" value="Glutaredoxin"/>
    <property type="match status" value="1"/>
</dbReference>
<dbReference type="InterPro" id="IPR000866">
    <property type="entry name" value="AhpC/TSA"/>
</dbReference>
<organism evidence="6 7">
    <name type="scientific">Nocardiopsis lambiniae</name>
    <dbReference type="NCBI Taxonomy" id="3075539"/>
    <lineage>
        <taxon>Bacteria</taxon>
        <taxon>Bacillati</taxon>
        <taxon>Actinomycetota</taxon>
        <taxon>Actinomycetes</taxon>
        <taxon>Streptosporangiales</taxon>
        <taxon>Nocardiopsidaceae</taxon>
        <taxon>Nocardiopsis</taxon>
    </lineage>
</organism>
<keyword evidence="1" id="KW-0575">Peroxidase</keyword>
<reference evidence="7" key="1">
    <citation type="submission" date="2023-07" db="EMBL/GenBank/DDBJ databases">
        <title>30 novel species of actinomycetes from the DSMZ collection.</title>
        <authorList>
            <person name="Nouioui I."/>
        </authorList>
    </citation>
    <scope>NUCLEOTIDE SEQUENCE [LARGE SCALE GENOMIC DNA]</scope>
    <source>
        <strain evidence="7">DSM 44743</strain>
    </source>
</reference>
<keyword evidence="7" id="KW-1185">Reference proteome</keyword>
<dbReference type="InterPro" id="IPR013766">
    <property type="entry name" value="Thioredoxin_domain"/>
</dbReference>
<protein>
    <submittedName>
        <fullName evidence="6">Peroxiredoxin</fullName>
    </submittedName>
</protein>
<keyword evidence="2" id="KW-0049">Antioxidant</keyword>
<evidence type="ECO:0000313" key="6">
    <source>
        <dbReference type="EMBL" id="MDT0330418.1"/>
    </source>
</evidence>
<keyword evidence="4" id="KW-0676">Redox-active center</keyword>
<dbReference type="PROSITE" id="PS51352">
    <property type="entry name" value="THIOREDOXIN_2"/>
    <property type="match status" value="1"/>
</dbReference>
<dbReference type="Pfam" id="PF00578">
    <property type="entry name" value="AhpC-TSA"/>
    <property type="match status" value="1"/>
</dbReference>
<name>A0ABU2MCV7_9ACTN</name>
<evidence type="ECO:0000313" key="7">
    <source>
        <dbReference type="Proteomes" id="UP001183390"/>
    </source>
</evidence>
<evidence type="ECO:0000256" key="2">
    <source>
        <dbReference type="ARBA" id="ARBA00022862"/>
    </source>
</evidence>
<dbReference type="EMBL" id="JAVREP010000012">
    <property type="protein sequence ID" value="MDT0330418.1"/>
    <property type="molecule type" value="Genomic_DNA"/>
</dbReference>
<evidence type="ECO:0000256" key="3">
    <source>
        <dbReference type="ARBA" id="ARBA00023002"/>
    </source>
</evidence>
<dbReference type="Proteomes" id="UP001183390">
    <property type="component" value="Unassembled WGS sequence"/>
</dbReference>
<gene>
    <name evidence="6" type="ORF">RM479_18530</name>
</gene>
<comment type="caution">
    <text evidence="6">The sequence shown here is derived from an EMBL/GenBank/DDBJ whole genome shotgun (WGS) entry which is preliminary data.</text>
</comment>
<sequence>MTDIVAGSPAPDFTLQDQYGRDITLSALRGRPVLVVFYPLAFSGVCSGELADLSARHAELAALGTVLTASVDSVFALRTWSDREGFPFALLSDFWPHGAVADAYGVLDHDRGTARRGTFLIDADGIVRWRTLTPISEPRDTEAYLEHLRALATPPEDRAPTSAAKRYDHLRYEGA</sequence>
<dbReference type="PANTHER" id="PTHR43110">
    <property type="entry name" value="THIOL PEROXIDASE"/>
    <property type="match status" value="1"/>
</dbReference>
<dbReference type="InterPro" id="IPR036249">
    <property type="entry name" value="Thioredoxin-like_sf"/>
</dbReference>
<dbReference type="RefSeq" id="WP_311512978.1">
    <property type="nucleotide sequence ID" value="NZ_JAVREP010000012.1"/>
</dbReference>
<dbReference type="PANTHER" id="PTHR43110:SF1">
    <property type="entry name" value="THIOL PEROXIDASE"/>
    <property type="match status" value="1"/>
</dbReference>
<dbReference type="InterPro" id="IPR050455">
    <property type="entry name" value="Tpx_Peroxidase_subfamily"/>
</dbReference>
<evidence type="ECO:0000256" key="1">
    <source>
        <dbReference type="ARBA" id="ARBA00022559"/>
    </source>
</evidence>
<proteinExistence type="predicted"/>
<evidence type="ECO:0000259" key="5">
    <source>
        <dbReference type="PROSITE" id="PS51352"/>
    </source>
</evidence>